<dbReference type="Pfam" id="PF09339">
    <property type="entry name" value="HTH_IclR"/>
    <property type="match status" value="1"/>
</dbReference>
<dbReference type="PROSITE" id="PS51077">
    <property type="entry name" value="HTH_ICLR"/>
    <property type="match status" value="1"/>
</dbReference>
<dbReference type="Pfam" id="PF01614">
    <property type="entry name" value="IclR_C"/>
    <property type="match status" value="1"/>
</dbReference>
<dbReference type="Proteomes" id="UP000551616">
    <property type="component" value="Unassembled WGS sequence"/>
</dbReference>
<sequence length="268" mass="30091">MISKNDTLDQRYHVPSLVRALQIFEFLASEPESLGISEISTRLSLPKNSVFRILTTLADYGYLNREPVQKRYVLSRKLLALGYAAIDEANLVERSLGPMRNLRDVTQESVLIGTLSNHRGVVLEQLPSPQPIKVMVEIGHSFPLHSAAPGKAILAYLEETHRKAIVDSITFEKLTNRTITKKSDYYKELALVARQGFALDQGEEVDEIHCIAAPIFNRRCEPIASIWVTGPKTRLTKNRFPKVRSAVMEQAQVISKRLGWDTVAPAIT</sequence>
<keyword evidence="7" id="KW-1185">Reference proteome</keyword>
<evidence type="ECO:0000256" key="3">
    <source>
        <dbReference type="ARBA" id="ARBA00023163"/>
    </source>
</evidence>
<accession>A0A7V9A7D6</accession>
<feature type="domain" description="HTH iclR-type" evidence="4">
    <location>
        <begin position="14"/>
        <end position="76"/>
    </location>
</feature>
<comment type="caution">
    <text evidence="6">The sequence shown here is derived from an EMBL/GenBank/DDBJ whole genome shotgun (WGS) entry which is preliminary data.</text>
</comment>
<evidence type="ECO:0000313" key="7">
    <source>
        <dbReference type="Proteomes" id="UP000551616"/>
    </source>
</evidence>
<dbReference type="RefSeq" id="WP_207396688.1">
    <property type="nucleotide sequence ID" value="NZ_JABRWO010000006.1"/>
</dbReference>
<evidence type="ECO:0000256" key="1">
    <source>
        <dbReference type="ARBA" id="ARBA00023015"/>
    </source>
</evidence>
<dbReference type="SUPFAM" id="SSF46785">
    <property type="entry name" value="Winged helix' DNA-binding domain"/>
    <property type="match status" value="1"/>
</dbReference>
<dbReference type="InterPro" id="IPR005471">
    <property type="entry name" value="Tscrpt_reg_IclR_N"/>
</dbReference>
<dbReference type="InterPro" id="IPR014757">
    <property type="entry name" value="Tscrpt_reg_IclR_C"/>
</dbReference>
<dbReference type="PROSITE" id="PS51078">
    <property type="entry name" value="ICLR_ED"/>
    <property type="match status" value="1"/>
</dbReference>
<dbReference type="GO" id="GO:0003700">
    <property type="term" value="F:DNA-binding transcription factor activity"/>
    <property type="evidence" value="ECO:0007669"/>
    <property type="project" value="TreeGrafter"/>
</dbReference>
<dbReference type="Gene3D" id="3.30.450.40">
    <property type="match status" value="1"/>
</dbReference>
<evidence type="ECO:0000259" key="4">
    <source>
        <dbReference type="PROSITE" id="PS51077"/>
    </source>
</evidence>
<evidence type="ECO:0000259" key="5">
    <source>
        <dbReference type="PROSITE" id="PS51078"/>
    </source>
</evidence>
<keyword evidence="2" id="KW-0238">DNA-binding</keyword>
<dbReference type="Gene3D" id="1.10.10.10">
    <property type="entry name" value="Winged helix-like DNA-binding domain superfamily/Winged helix DNA-binding domain"/>
    <property type="match status" value="1"/>
</dbReference>
<dbReference type="EMBL" id="JABRWO010000006">
    <property type="protein sequence ID" value="MBA2115247.1"/>
    <property type="molecule type" value="Genomic_DNA"/>
</dbReference>
<feature type="domain" description="IclR-ED" evidence="5">
    <location>
        <begin position="77"/>
        <end position="260"/>
    </location>
</feature>
<dbReference type="SMART" id="SM00346">
    <property type="entry name" value="HTH_ICLR"/>
    <property type="match status" value="1"/>
</dbReference>
<dbReference type="AlphaFoldDB" id="A0A7V9A7D6"/>
<gene>
    <name evidence="6" type="primary">kdgR_2</name>
    <name evidence="6" type="ORF">HOV93_24200</name>
</gene>
<dbReference type="InterPro" id="IPR029016">
    <property type="entry name" value="GAF-like_dom_sf"/>
</dbReference>
<dbReference type="PANTHER" id="PTHR30136:SF24">
    <property type="entry name" value="HTH-TYPE TRANSCRIPTIONAL REPRESSOR ALLR"/>
    <property type="match status" value="1"/>
</dbReference>
<keyword evidence="3" id="KW-0804">Transcription</keyword>
<protein>
    <submittedName>
        <fullName evidence="6">Pectin degradation repressor protein KdgR</fullName>
    </submittedName>
</protein>
<dbReference type="InterPro" id="IPR036388">
    <property type="entry name" value="WH-like_DNA-bd_sf"/>
</dbReference>
<dbReference type="SUPFAM" id="SSF55781">
    <property type="entry name" value="GAF domain-like"/>
    <property type="match status" value="1"/>
</dbReference>
<dbReference type="GO" id="GO:0003677">
    <property type="term" value="F:DNA binding"/>
    <property type="evidence" value="ECO:0007669"/>
    <property type="project" value="UniProtKB-KW"/>
</dbReference>
<evidence type="ECO:0000313" key="6">
    <source>
        <dbReference type="EMBL" id="MBA2115247.1"/>
    </source>
</evidence>
<organism evidence="6 7">
    <name type="scientific">Bremerella alba</name>
    <dbReference type="NCBI Taxonomy" id="980252"/>
    <lineage>
        <taxon>Bacteria</taxon>
        <taxon>Pseudomonadati</taxon>
        <taxon>Planctomycetota</taxon>
        <taxon>Planctomycetia</taxon>
        <taxon>Pirellulales</taxon>
        <taxon>Pirellulaceae</taxon>
        <taxon>Bremerella</taxon>
    </lineage>
</organism>
<dbReference type="InterPro" id="IPR036390">
    <property type="entry name" value="WH_DNA-bd_sf"/>
</dbReference>
<evidence type="ECO:0000256" key="2">
    <source>
        <dbReference type="ARBA" id="ARBA00023125"/>
    </source>
</evidence>
<dbReference type="InterPro" id="IPR050707">
    <property type="entry name" value="HTH_MetabolicPath_Reg"/>
</dbReference>
<proteinExistence type="predicted"/>
<keyword evidence="1" id="KW-0805">Transcription regulation</keyword>
<reference evidence="6 7" key="1">
    <citation type="submission" date="2020-05" db="EMBL/GenBank/DDBJ databases">
        <title>Bremerella alba sp. nov., a novel planctomycete isolated from the surface of the macroalga Fucus spiralis.</title>
        <authorList>
            <person name="Godinho O."/>
            <person name="Botelho R."/>
            <person name="Albuquerque L."/>
            <person name="Wiegand S."/>
            <person name="Da Costa M.S."/>
            <person name="Lobo-Da-Cunha A."/>
            <person name="Jogler C."/>
            <person name="Lage O.M."/>
        </authorList>
    </citation>
    <scope>NUCLEOTIDE SEQUENCE [LARGE SCALE GENOMIC DNA]</scope>
    <source>
        <strain evidence="6 7">FF15</strain>
    </source>
</reference>
<dbReference type="GO" id="GO:0045892">
    <property type="term" value="P:negative regulation of DNA-templated transcription"/>
    <property type="evidence" value="ECO:0007669"/>
    <property type="project" value="TreeGrafter"/>
</dbReference>
<dbReference type="PANTHER" id="PTHR30136">
    <property type="entry name" value="HELIX-TURN-HELIX TRANSCRIPTIONAL REGULATOR, ICLR FAMILY"/>
    <property type="match status" value="1"/>
</dbReference>
<name>A0A7V9A7D6_9BACT</name>